<dbReference type="PRINTS" id="PR00471">
    <property type="entry name" value="ACETATEKNASE"/>
</dbReference>
<reference evidence="11 12" key="1">
    <citation type="submission" date="2021-12" db="EMBL/GenBank/DDBJ databases">
        <title>Siccirubricoccus leaddurans sp. nov., a high concentration Zn2+ tolerance bacterium.</title>
        <authorList>
            <person name="Cao Y."/>
        </authorList>
    </citation>
    <scope>NUCLEOTIDE SEQUENCE [LARGE SCALE GENOMIC DNA]</scope>
    <source>
        <strain evidence="11 12">KC 17139</strain>
    </source>
</reference>
<evidence type="ECO:0000256" key="9">
    <source>
        <dbReference type="HAMAP-Rule" id="MF_00020"/>
    </source>
</evidence>
<keyword evidence="7 9" id="KW-0067">ATP-binding</keyword>
<feature type="binding site" evidence="9">
    <location>
        <begin position="207"/>
        <end position="211"/>
    </location>
    <ligand>
        <name>ATP</name>
        <dbReference type="ChEBI" id="CHEBI:30616"/>
    </ligand>
</feature>
<evidence type="ECO:0000256" key="4">
    <source>
        <dbReference type="ARBA" id="ARBA00022723"/>
    </source>
</evidence>
<feature type="site" description="Transition state stabilizer" evidence="9">
    <location>
        <position position="240"/>
    </location>
</feature>
<evidence type="ECO:0000256" key="3">
    <source>
        <dbReference type="ARBA" id="ARBA00022679"/>
    </source>
</evidence>
<evidence type="ECO:0000256" key="5">
    <source>
        <dbReference type="ARBA" id="ARBA00022741"/>
    </source>
</evidence>
<comment type="pathway">
    <text evidence="9">Metabolic intermediate biosynthesis; acetyl-CoA biosynthesis; acetyl-CoA from acetate: step 1/2.</text>
</comment>
<comment type="caution">
    <text evidence="11">The sequence shown here is derived from an EMBL/GenBank/DDBJ whole genome shotgun (WGS) entry which is preliminary data.</text>
</comment>
<dbReference type="InterPro" id="IPR043129">
    <property type="entry name" value="ATPase_NBD"/>
</dbReference>
<comment type="similarity">
    <text evidence="1 9 10">Belongs to the acetokinase family.</text>
</comment>
<keyword evidence="6 9" id="KW-0418">Kinase</keyword>
<feature type="binding site" evidence="9">
    <location>
        <position position="92"/>
    </location>
    <ligand>
        <name>substrate</name>
    </ligand>
</feature>
<evidence type="ECO:0000256" key="1">
    <source>
        <dbReference type="ARBA" id="ARBA00008748"/>
    </source>
</evidence>
<feature type="site" description="Transition state stabilizer" evidence="9">
    <location>
        <position position="180"/>
    </location>
</feature>
<dbReference type="PANTHER" id="PTHR21060">
    <property type="entry name" value="ACETATE KINASE"/>
    <property type="match status" value="1"/>
</dbReference>
<name>A0ABT1DCE1_9PROT</name>
<feature type="binding site" evidence="9">
    <location>
        <begin position="282"/>
        <end position="284"/>
    </location>
    <ligand>
        <name>ATP</name>
        <dbReference type="ChEBI" id="CHEBI:30616"/>
    </ligand>
</feature>
<dbReference type="InterPro" id="IPR000890">
    <property type="entry name" value="Aliphatic_acid_kin_short-chain"/>
</dbReference>
<dbReference type="GO" id="GO:0016301">
    <property type="term" value="F:kinase activity"/>
    <property type="evidence" value="ECO:0007669"/>
    <property type="project" value="UniProtKB-KW"/>
</dbReference>
<dbReference type="NCBIfam" id="NF005462">
    <property type="entry name" value="PRK07058.1"/>
    <property type="match status" value="1"/>
</dbReference>
<comment type="subcellular location">
    <subcellularLocation>
        <location evidence="9">Cytoplasm</location>
    </subcellularLocation>
</comment>
<keyword evidence="2 9" id="KW-0963">Cytoplasm</keyword>
<evidence type="ECO:0000256" key="10">
    <source>
        <dbReference type="RuleBase" id="RU003835"/>
    </source>
</evidence>
<evidence type="ECO:0000256" key="6">
    <source>
        <dbReference type="ARBA" id="ARBA00022777"/>
    </source>
</evidence>
<evidence type="ECO:0000256" key="7">
    <source>
        <dbReference type="ARBA" id="ARBA00022840"/>
    </source>
</evidence>
<keyword evidence="8 9" id="KW-0460">Magnesium</keyword>
<keyword evidence="3 9" id="KW-0808">Transferase</keyword>
<feature type="binding site" evidence="9">
    <location>
        <begin position="327"/>
        <end position="331"/>
    </location>
    <ligand>
        <name>ATP</name>
        <dbReference type="ChEBI" id="CHEBI:30616"/>
    </ligand>
</feature>
<dbReference type="InterPro" id="IPR004372">
    <property type="entry name" value="Ac/propionate_kinase"/>
</dbReference>
<feature type="active site" description="Proton donor/acceptor" evidence="9">
    <location>
        <position position="149"/>
    </location>
</feature>
<comment type="subunit">
    <text evidence="9">Homodimer.</text>
</comment>
<organism evidence="11 12">
    <name type="scientific">Siccirubricoccus soli</name>
    <dbReference type="NCBI Taxonomy" id="2899147"/>
    <lineage>
        <taxon>Bacteria</taxon>
        <taxon>Pseudomonadati</taxon>
        <taxon>Pseudomonadota</taxon>
        <taxon>Alphaproteobacteria</taxon>
        <taxon>Acetobacterales</taxon>
        <taxon>Roseomonadaceae</taxon>
        <taxon>Siccirubricoccus</taxon>
    </lineage>
</organism>
<comment type="function">
    <text evidence="9">Catalyzes the formation of acetyl phosphate from acetate and ATP. Can also catalyze the reverse reaction.</text>
</comment>
<dbReference type="Gene3D" id="3.30.420.40">
    <property type="match status" value="2"/>
</dbReference>
<evidence type="ECO:0000313" key="12">
    <source>
        <dbReference type="Proteomes" id="UP001523392"/>
    </source>
</evidence>
<dbReference type="RefSeq" id="WP_252956300.1">
    <property type="nucleotide sequence ID" value="NZ_JAFIRR010000208.1"/>
</dbReference>
<sequence length="393" mass="41966">MSADLLLTLNAGSSTVKIGLFGIAPEGPQRVARGVIDFRKDPARLRMQEGPGLFEAELPPEASQDMQAALAETFRRLAGHADPERIAAIGHRVVHGGDGFAGPVRIDDAALEAIEELTALAPLHQPQSLRLIRAIRALRPGLAQFASFDTAFHRTNPELVRRFAIPRALHAEGVKRYGFHGLSYKFVSGELARRAPEVARGRVVIAHLGSGASLCGLRNGVSQDSSMGFSTLDGIPMATRCGALDPGVLLHLLGAGRRPLGELEDMLYHRSGLLGVSGLSADSRELLESDRPEAWEAIDLFAFRTAGEIGRLTITLGGLDAVVFTAGIGENQPVMRQAICERLGWLGLELDAAANAQNAERITTSSSRVAAFVIPTDEEQVIAAETLAILGMQ</sequence>
<accession>A0ABT1DCE1</accession>
<dbReference type="PIRSF" id="PIRSF000722">
    <property type="entry name" value="Acetate_prop_kin"/>
    <property type="match status" value="1"/>
</dbReference>
<evidence type="ECO:0000256" key="2">
    <source>
        <dbReference type="ARBA" id="ARBA00022490"/>
    </source>
</evidence>
<proteinExistence type="inferred from homology"/>
<dbReference type="PROSITE" id="PS01075">
    <property type="entry name" value="ACETATE_KINASE_1"/>
    <property type="match status" value="1"/>
</dbReference>
<comment type="catalytic activity">
    <reaction evidence="9">
        <text>acetate + ATP = acetyl phosphate + ADP</text>
        <dbReference type="Rhea" id="RHEA:11352"/>
        <dbReference type="ChEBI" id="CHEBI:22191"/>
        <dbReference type="ChEBI" id="CHEBI:30089"/>
        <dbReference type="ChEBI" id="CHEBI:30616"/>
        <dbReference type="ChEBI" id="CHEBI:456216"/>
        <dbReference type="EC" id="2.7.2.1"/>
    </reaction>
</comment>
<dbReference type="EMBL" id="JAFIRR010000208">
    <property type="protein sequence ID" value="MCO6419613.1"/>
    <property type="molecule type" value="Genomic_DNA"/>
</dbReference>
<dbReference type="EC" id="2.7.2.1" evidence="9"/>
<keyword evidence="5 9" id="KW-0547">Nucleotide-binding</keyword>
<dbReference type="Proteomes" id="UP001523392">
    <property type="component" value="Unassembled WGS sequence"/>
</dbReference>
<dbReference type="PANTHER" id="PTHR21060:SF21">
    <property type="entry name" value="ACETATE KINASE"/>
    <property type="match status" value="1"/>
</dbReference>
<evidence type="ECO:0000313" key="11">
    <source>
        <dbReference type="EMBL" id="MCO6419613.1"/>
    </source>
</evidence>
<dbReference type="InterPro" id="IPR023865">
    <property type="entry name" value="Aliphatic_acid_kinase_CS"/>
</dbReference>
<keyword evidence="4 9" id="KW-0479">Metal-binding</keyword>
<feature type="binding site" evidence="9">
    <location>
        <position position="378"/>
    </location>
    <ligand>
        <name>Mg(2+)</name>
        <dbReference type="ChEBI" id="CHEBI:18420"/>
    </ligand>
</feature>
<feature type="binding site" evidence="9">
    <location>
        <position position="17"/>
    </location>
    <ligand>
        <name>ATP</name>
        <dbReference type="ChEBI" id="CHEBI:30616"/>
    </ligand>
</feature>
<dbReference type="Pfam" id="PF00871">
    <property type="entry name" value="Acetate_kinase"/>
    <property type="match status" value="1"/>
</dbReference>
<evidence type="ECO:0000256" key="8">
    <source>
        <dbReference type="ARBA" id="ARBA00022842"/>
    </source>
</evidence>
<gene>
    <name evidence="9" type="primary">ackA</name>
    <name evidence="11" type="ORF">JYK14_26105</name>
</gene>
<dbReference type="SUPFAM" id="SSF53067">
    <property type="entry name" value="Actin-like ATPase domain"/>
    <property type="match status" value="2"/>
</dbReference>
<dbReference type="HAMAP" id="MF_00020">
    <property type="entry name" value="Acetate_kinase"/>
    <property type="match status" value="1"/>
</dbReference>
<feature type="binding site" evidence="9">
    <location>
        <position position="10"/>
    </location>
    <ligand>
        <name>Mg(2+)</name>
        <dbReference type="ChEBI" id="CHEBI:18420"/>
    </ligand>
</feature>
<protein>
    <recommendedName>
        <fullName evidence="9">Acetate kinase</fullName>
        <ecNumber evidence="9">2.7.2.1</ecNumber>
    </recommendedName>
    <alternativeName>
        <fullName evidence="9">Acetokinase</fullName>
    </alternativeName>
</protein>
<comment type="cofactor">
    <cofactor evidence="9">
        <name>Mg(2+)</name>
        <dbReference type="ChEBI" id="CHEBI:18420"/>
    </cofactor>
    <cofactor evidence="9">
        <name>Mn(2+)</name>
        <dbReference type="ChEBI" id="CHEBI:29035"/>
    </cofactor>
    <text evidence="9">Mg(2+). Can also accept Mn(2+).</text>
</comment>
<keyword evidence="12" id="KW-1185">Reference proteome</keyword>
<dbReference type="NCBIfam" id="TIGR00016">
    <property type="entry name" value="ackA"/>
    <property type="match status" value="1"/>
</dbReference>